<keyword evidence="5" id="KW-0997">Cell inner membrane</keyword>
<keyword evidence="7 9" id="KW-1133">Transmembrane helix</keyword>
<protein>
    <submittedName>
        <fullName evidence="11">Amino acid ABC transporter membrane protein 2, PAAT family</fullName>
    </submittedName>
</protein>
<evidence type="ECO:0000256" key="5">
    <source>
        <dbReference type="ARBA" id="ARBA00022519"/>
    </source>
</evidence>
<keyword evidence="8 9" id="KW-0472">Membrane</keyword>
<keyword evidence="12" id="KW-1185">Reference proteome</keyword>
<dbReference type="InterPro" id="IPR043429">
    <property type="entry name" value="ArtM/GltK/GlnP/TcyL/YhdX-like"/>
</dbReference>
<feature type="transmembrane region" description="Helical" evidence="9">
    <location>
        <begin position="96"/>
        <end position="119"/>
    </location>
</feature>
<dbReference type="InterPro" id="IPR035906">
    <property type="entry name" value="MetI-like_sf"/>
</dbReference>
<keyword evidence="3 9" id="KW-0813">Transport</keyword>
<dbReference type="NCBIfam" id="TIGR01726">
    <property type="entry name" value="HEQRo_perm_3TM"/>
    <property type="match status" value="1"/>
</dbReference>
<feature type="transmembrane region" description="Helical" evidence="9">
    <location>
        <begin position="54"/>
        <end position="75"/>
    </location>
</feature>
<dbReference type="Pfam" id="PF00528">
    <property type="entry name" value="BPD_transp_1"/>
    <property type="match status" value="1"/>
</dbReference>
<dbReference type="GO" id="GO:0043190">
    <property type="term" value="C:ATP-binding cassette (ABC) transporter complex"/>
    <property type="evidence" value="ECO:0007669"/>
    <property type="project" value="InterPro"/>
</dbReference>
<dbReference type="RefSeq" id="WP_091829899.1">
    <property type="nucleotide sequence ID" value="NZ_FOAN01000001.1"/>
</dbReference>
<sequence>MLDLQIMAEAFPNLLQGVGLTGRLAILILIFGMVIAIPLAYARNAHSAWLHGPASAYIFVIRGVPSLLQVFLVYYGLGQFEFIRSSALWPIFRDPFWCVIIALGLNSAAYTAEIIAGALRLVPKGLNEAARALGLSWFQTQRKIIIPLAARLALPAYENEIILTVKATSLASTITLLDLTGAARLEVSNTFAPYEVFLTAGAIYFCITTTLSWLLRKLEQRLSIENRGVAQKARELRLGAAAHA</sequence>
<dbReference type="OrthoDB" id="4404959at2"/>
<dbReference type="InterPro" id="IPR000515">
    <property type="entry name" value="MetI-like"/>
</dbReference>
<evidence type="ECO:0000313" key="11">
    <source>
        <dbReference type="EMBL" id="SEK54505.1"/>
    </source>
</evidence>
<dbReference type="GO" id="GO:0006865">
    <property type="term" value="P:amino acid transport"/>
    <property type="evidence" value="ECO:0007669"/>
    <property type="project" value="TreeGrafter"/>
</dbReference>
<comment type="similarity">
    <text evidence="2">Belongs to the binding-protein-dependent transport system permease family. HisMQ subfamily.</text>
</comment>
<dbReference type="PROSITE" id="PS50928">
    <property type="entry name" value="ABC_TM1"/>
    <property type="match status" value="1"/>
</dbReference>
<evidence type="ECO:0000256" key="9">
    <source>
        <dbReference type="RuleBase" id="RU363032"/>
    </source>
</evidence>
<dbReference type="PANTHER" id="PTHR30614:SF10">
    <property type="entry name" value="ARGININE ABC TRANSPORTER PERMEASE PROTEIN ARTM"/>
    <property type="match status" value="1"/>
</dbReference>
<dbReference type="GO" id="GO:0022857">
    <property type="term" value="F:transmembrane transporter activity"/>
    <property type="evidence" value="ECO:0007669"/>
    <property type="project" value="InterPro"/>
</dbReference>
<organism evidence="11 12">
    <name type="scientific">Bosea lupini</name>
    <dbReference type="NCBI Taxonomy" id="1036779"/>
    <lineage>
        <taxon>Bacteria</taxon>
        <taxon>Pseudomonadati</taxon>
        <taxon>Pseudomonadota</taxon>
        <taxon>Alphaproteobacteria</taxon>
        <taxon>Hyphomicrobiales</taxon>
        <taxon>Boseaceae</taxon>
        <taxon>Bosea</taxon>
    </lineage>
</organism>
<keyword evidence="6 9" id="KW-0812">Transmembrane</keyword>
<dbReference type="STRING" id="1036779.SAMN04515666_101785"/>
<feature type="domain" description="ABC transmembrane type-1" evidence="10">
    <location>
        <begin position="18"/>
        <end position="215"/>
    </location>
</feature>
<comment type="subcellular location">
    <subcellularLocation>
        <location evidence="1">Cell inner membrane</location>
        <topology evidence="1">Multi-pass membrane protein</topology>
    </subcellularLocation>
    <subcellularLocation>
        <location evidence="9">Cell membrane</location>
        <topology evidence="9">Multi-pass membrane protein</topology>
    </subcellularLocation>
</comment>
<keyword evidence="4" id="KW-1003">Cell membrane</keyword>
<dbReference type="PANTHER" id="PTHR30614">
    <property type="entry name" value="MEMBRANE COMPONENT OF AMINO ACID ABC TRANSPORTER"/>
    <property type="match status" value="1"/>
</dbReference>
<evidence type="ECO:0000256" key="4">
    <source>
        <dbReference type="ARBA" id="ARBA00022475"/>
    </source>
</evidence>
<dbReference type="Gene3D" id="1.10.3720.10">
    <property type="entry name" value="MetI-like"/>
    <property type="match status" value="1"/>
</dbReference>
<dbReference type="AlphaFoldDB" id="A0A1H7I1W9"/>
<evidence type="ECO:0000256" key="8">
    <source>
        <dbReference type="ARBA" id="ARBA00023136"/>
    </source>
</evidence>
<gene>
    <name evidence="11" type="ORF">SAMN04515666_101785</name>
</gene>
<evidence type="ECO:0000256" key="2">
    <source>
        <dbReference type="ARBA" id="ARBA00010072"/>
    </source>
</evidence>
<dbReference type="SUPFAM" id="SSF161098">
    <property type="entry name" value="MetI-like"/>
    <property type="match status" value="1"/>
</dbReference>
<accession>A0A1H7I1W9</accession>
<proteinExistence type="inferred from homology"/>
<evidence type="ECO:0000313" key="12">
    <source>
        <dbReference type="Proteomes" id="UP000199664"/>
    </source>
</evidence>
<evidence type="ECO:0000256" key="1">
    <source>
        <dbReference type="ARBA" id="ARBA00004429"/>
    </source>
</evidence>
<name>A0A1H7I1W9_9HYPH</name>
<dbReference type="EMBL" id="FOAN01000001">
    <property type="protein sequence ID" value="SEK54505.1"/>
    <property type="molecule type" value="Genomic_DNA"/>
</dbReference>
<evidence type="ECO:0000256" key="3">
    <source>
        <dbReference type="ARBA" id="ARBA00022448"/>
    </source>
</evidence>
<evidence type="ECO:0000256" key="7">
    <source>
        <dbReference type="ARBA" id="ARBA00022989"/>
    </source>
</evidence>
<feature type="transmembrane region" description="Helical" evidence="9">
    <location>
        <begin position="196"/>
        <end position="215"/>
    </location>
</feature>
<dbReference type="CDD" id="cd06261">
    <property type="entry name" value="TM_PBP2"/>
    <property type="match status" value="1"/>
</dbReference>
<dbReference type="InterPro" id="IPR010065">
    <property type="entry name" value="AA_ABC_transptr_permease_3TM"/>
</dbReference>
<evidence type="ECO:0000259" key="10">
    <source>
        <dbReference type="PROSITE" id="PS50928"/>
    </source>
</evidence>
<evidence type="ECO:0000256" key="6">
    <source>
        <dbReference type="ARBA" id="ARBA00022692"/>
    </source>
</evidence>
<reference evidence="12" key="1">
    <citation type="submission" date="2016-10" db="EMBL/GenBank/DDBJ databases">
        <authorList>
            <person name="Varghese N."/>
            <person name="Submissions S."/>
        </authorList>
    </citation>
    <scope>NUCLEOTIDE SEQUENCE [LARGE SCALE GENOMIC DNA]</scope>
    <source>
        <strain evidence="12">LMG 26383,CCUG 61248,R- 45681</strain>
    </source>
</reference>
<dbReference type="Proteomes" id="UP000199664">
    <property type="component" value="Unassembled WGS sequence"/>
</dbReference>
<feature type="transmembrane region" description="Helical" evidence="9">
    <location>
        <begin position="20"/>
        <end position="42"/>
    </location>
</feature>